<evidence type="ECO:0000256" key="2">
    <source>
        <dbReference type="ARBA" id="ARBA00022448"/>
    </source>
</evidence>
<dbReference type="PANTHER" id="PTHR23510:SF3">
    <property type="entry name" value="MAJOR FACILITATOR SUPERFAMILY DOMAIN-CONTAINING PROTEIN 8"/>
    <property type="match status" value="1"/>
</dbReference>
<dbReference type="CDD" id="cd17326">
    <property type="entry name" value="MFS_MFSD8"/>
    <property type="match status" value="1"/>
</dbReference>
<dbReference type="InterPro" id="IPR036259">
    <property type="entry name" value="MFS_trans_sf"/>
</dbReference>
<comment type="caution">
    <text evidence="7">The sequence shown here is derived from an EMBL/GenBank/DDBJ whole genome shotgun (WGS) entry which is preliminary data.</text>
</comment>
<proteinExistence type="predicted"/>
<keyword evidence="5 6" id="KW-0472">Membrane</keyword>
<evidence type="ECO:0000256" key="1">
    <source>
        <dbReference type="ARBA" id="ARBA00004127"/>
    </source>
</evidence>
<feature type="transmembrane region" description="Helical" evidence="6">
    <location>
        <begin position="387"/>
        <end position="409"/>
    </location>
</feature>
<feature type="transmembrane region" description="Helical" evidence="6">
    <location>
        <begin position="296"/>
        <end position="320"/>
    </location>
</feature>
<dbReference type="PROSITE" id="PS51257">
    <property type="entry name" value="PROKAR_LIPOPROTEIN"/>
    <property type="match status" value="1"/>
</dbReference>
<dbReference type="Proteomes" id="UP001152747">
    <property type="component" value="Unassembled WGS sequence"/>
</dbReference>
<keyword evidence="4 6" id="KW-1133">Transmembrane helix</keyword>
<gene>
    <name evidence="7" type="ORF">CAMP_LOCUS17984</name>
</gene>
<feature type="transmembrane region" description="Helical" evidence="6">
    <location>
        <begin position="200"/>
        <end position="220"/>
    </location>
</feature>
<feature type="transmembrane region" description="Helical" evidence="6">
    <location>
        <begin position="98"/>
        <end position="117"/>
    </location>
</feature>
<dbReference type="GO" id="GO:0012505">
    <property type="term" value="C:endomembrane system"/>
    <property type="evidence" value="ECO:0007669"/>
    <property type="project" value="UniProtKB-SubCell"/>
</dbReference>
<protein>
    <recommendedName>
        <fullName evidence="9">Major facilitator superfamily (MFS) profile domain-containing protein</fullName>
    </recommendedName>
</protein>
<dbReference type="OrthoDB" id="370281at2759"/>
<keyword evidence="3 6" id="KW-0812">Transmembrane</keyword>
<comment type="subcellular location">
    <subcellularLocation>
        <location evidence="1">Endomembrane system</location>
        <topology evidence="1">Multi-pass membrane protein</topology>
    </subcellularLocation>
</comment>
<dbReference type="InterPro" id="IPR051068">
    <property type="entry name" value="MFS_Domain-Containing_Protein"/>
</dbReference>
<dbReference type="PANTHER" id="PTHR23510">
    <property type="entry name" value="INNER MEMBRANE TRANSPORT PROTEIN YAJR"/>
    <property type="match status" value="1"/>
</dbReference>
<dbReference type="SUPFAM" id="SSF103473">
    <property type="entry name" value="MFS general substrate transporter"/>
    <property type="match status" value="1"/>
</dbReference>
<feature type="transmembrane region" description="Helical" evidence="6">
    <location>
        <begin position="430"/>
        <end position="447"/>
    </location>
</feature>
<evidence type="ECO:0008006" key="9">
    <source>
        <dbReference type="Google" id="ProtNLM"/>
    </source>
</evidence>
<dbReference type="Gene3D" id="1.20.1250.20">
    <property type="entry name" value="MFS general substrate transporter like domains"/>
    <property type="match status" value="1"/>
</dbReference>
<accession>A0A9P1J283</accession>
<dbReference type="GO" id="GO:0022857">
    <property type="term" value="F:transmembrane transporter activity"/>
    <property type="evidence" value="ECO:0007669"/>
    <property type="project" value="InterPro"/>
</dbReference>
<feature type="transmembrane region" description="Helical" evidence="6">
    <location>
        <begin position="25"/>
        <end position="53"/>
    </location>
</feature>
<keyword evidence="2" id="KW-0813">Transport</keyword>
<keyword evidence="8" id="KW-1185">Reference proteome</keyword>
<dbReference type="Pfam" id="PF07690">
    <property type="entry name" value="MFS_1"/>
    <property type="match status" value="1"/>
</dbReference>
<feature type="transmembrane region" description="Helical" evidence="6">
    <location>
        <begin position="158"/>
        <end position="180"/>
    </location>
</feature>
<feature type="transmembrane region" description="Helical" evidence="6">
    <location>
        <begin position="256"/>
        <end position="276"/>
    </location>
</feature>
<feature type="transmembrane region" description="Helical" evidence="6">
    <location>
        <begin position="332"/>
        <end position="352"/>
    </location>
</feature>
<feature type="transmembrane region" description="Helical" evidence="6">
    <location>
        <begin position="123"/>
        <end position="146"/>
    </location>
</feature>
<dbReference type="EMBL" id="CANHGI010000006">
    <property type="protein sequence ID" value="CAI5455347.1"/>
    <property type="molecule type" value="Genomic_DNA"/>
</dbReference>
<name>A0A9P1J283_9PELO</name>
<evidence type="ECO:0000256" key="5">
    <source>
        <dbReference type="ARBA" id="ARBA00023136"/>
    </source>
</evidence>
<feature type="transmembrane region" description="Helical" evidence="6">
    <location>
        <begin position="65"/>
        <end position="86"/>
    </location>
</feature>
<evidence type="ECO:0000313" key="7">
    <source>
        <dbReference type="EMBL" id="CAI5455347.1"/>
    </source>
</evidence>
<dbReference type="GO" id="GO:0005765">
    <property type="term" value="C:lysosomal membrane"/>
    <property type="evidence" value="ECO:0007669"/>
    <property type="project" value="TreeGrafter"/>
</dbReference>
<dbReference type="InterPro" id="IPR011701">
    <property type="entry name" value="MFS"/>
</dbReference>
<organism evidence="7 8">
    <name type="scientific">Caenorhabditis angaria</name>
    <dbReference type="NCBI Taxonomy" id="860376"/>
    <lineage>
        <taxon>Eukaryota</taxon>
        <taxon>Metazoa</taxon>
        <taxon>Ecdysozoa</taxon>
        <taxon>Nematoda</taxon>
        <taxon>Chromadorea</taxon>
        <taxon>Rhabditida</taxon>
        <taxon>Rhabditina</taxon>
        <taxon>Rhabditomorpha</taxon>
        <taxon>Rhabditoidea</taxon>
        <taxon>Rhabditidae</taxon>
        <taxon>Peloderinae</taxon>
        <taxon>Caenorhabditis</taxon>
    </lineage>
</organism>
<feature type="transmembrane region" description="Helical" evidence="6">
    <location>
        <begin position="453"/>
        <end position="470"/>
    </location>
</feature>
<evidence type="ECO:0000313" key="8">
    <source>
        <dbReference type="Proteomes" id="UP001152747"/>
    </source>
</evidence>
<evidence type="ECO:0000256" key="4">
    <source>
        <dbReference type="ARBA" id="ARBA00022989"/>
    </source>
</evidence>
<sequence length="491" mass="54051">MVTAKKDASDTSEAMLPVAAEKTAWFSIYIAGSCAFIQATQFSIFFASMWPYILTLNPNVTQSSFGIVVALYSLAQCICSPAFGYLSNQIGQVRLPLLIGFCIMAMGNISYLSLQFLSSNHLYVMMAARFIAGAGTGNMSLLRAYASSASTLHDRSRAIACVSGGIACGSMIGPGLQIIFSPLGAEGVTILGLNISIYTSPALLCLFLNIAGLLVVNFLFEEKYIIHMDNDKKQKNNDEHDDTQNSSSGKLDNPDIYALLVLVATRFSQIFLITTIESIGSAYSMMMFSFEKEEAVTINAVSHTVSGTIAATMYISFILLDLRKYLRARIHTVFALVIAIVWFLATYPYAFLPNNVKLMNNGSDAGCDILKYDWCSDLPAVSPWPFYIGKIISFSVGFSLMNITATTLYSKVVGPRPQGTYQGIFQMAGSFGRLVAPLLMSTTYSWYGPVVPWQIILVEFTFIIGLWVVFRHRLVPFEKRIDIIKSDIESF</sequence>
<reference evidence="7" key="1">
    <citation type="submission" date="2022-11" db="EMBL/GenBank/DDBJ databases">
        <authorList>
            <person name="Kikuchi T."/>
        </authorList>
    </citation>
    <scope>NUCLEOTIDE SEQUENCE</scope>
    <source>
        <strain evidence="7">PS1010</strain>
    </source>
</reference>
<evidence type="ECO:0000256" key="3">
    <source>
        <dbReference type="ARBA" id="ARBA00022692"/>
    </source>
</evidence>
<dbReference type="AlphaFoldDB" id="A0A9P1J283"/>
<evidence type="ECO:0000256" key="6">
    <source>
        <dbReference type="SAM" id="Phobius"/>
    </source>
</evidence>